<evidence type="ECO:0000313" key="1">
    <source>
        <dbReference type="EMBL" id="VDM40588.1"/>
    </source>
</evidence>
<name>A0A183UL97_TOXCA</name>
<dbReference type="WBParaSite" id="TCNE_0000926701-mRNA-1">
    <property type="protein sequence ID" value="TCNE_0000926701-mRNA-1"/>
    <property type="gene ID" value="TCNE_0000926701"/>
</dbReference>
<organism evidence="2 3">
    <name type="scientific">Toxocara canis</name>
    <name type="common">Canine roundworm</name>
    <dbReference type="NCBI Taxonomy" id="6265"/>
    <lineage>
        <taxon>Eukaryota</taxon>
        <taxon>Metazoa</taxon>
        <taxon>Ecdysozoa</taxon>
        <taxon>Nematoda</taxon>
        <taxon>Chromadorea</taxon>
        <taxon>Rhabditida</taxon>
        <taxon>Spirurina</taxon>
        <taxon>Ascaridomorpha</taxon>
        <taxon>Ascaridoidea</taxon>
        <taxon>Toxocaridae</taxon>
        <taxon>Toxocara</taxon>
    </lineage>
</organism>
<protein>
    <submittedName>
        <fullName evidence="1 3">Uncharacterized protein</fullName>
    </submittedName>
</protein>
<evidence type="ECO:0000313" key="2">
    <source>
        <dbReference type="Proteomes" id="UP000050794"/>
    </source>
</evidence>
<dbReference type="EMBL" id="UYWY01020128">
    <property type="protein sequence ID" value="VDM40588.1"/>
    <property type="molecule type" value="Genomic_DNA"/>
</dbReference>
<reference evidence="1 2" key="2">
    <citation type="submission" date="2018-11" db="EMBL/GenBank/DDBJ databases">
        <authorList>
            <consortium name="Pathogen Informatics"/>
        </authorList>
    </citation>
    <scope>NUCLEOTIDE SEQUENCE [LARGE SCALE GENOMIC DNA]</scope>
</reference>
<keyword evidence="2" id="KW-1185">Reference proteome</keyword>
<proteinExistence type="predicted"/>
<sequence length="80" mass="8635">MRRRIAHGADERRSTLLHANARCGAQSCSSEVDGRACIAHILHVPSNSSTSFSGPYAFSAPIPSTLAAVPTSFNIRQRIR</sequence>
<dbReference type="Proteomes" id="UP000050794">
    <property type="component" value="Unassembled WGS sequence"/>
</dbReference>
<gene>
    <name evidence="1" type="ORF">TCNE_LOCUS9267</name>
</gene>
<accession>A0A183UL97</accession>
<evidence type="ECO:0000313" key="3">
    <source>
        <dbReference type="WBParaSite" id="TCNE_0000926701-mRNA-1"/>
    </source>
</evidence>
<dbReference type="AlphaFoldDB" id="A0A183UL97"/>
<reference evidence="3" key="1">
    <citation type="submission" date="2016-06" db="UniProtKB">
        <authorList>
            <consortium name="WormBaseParasite"/>
        </authorList>
    </citation>
    <scope>IDENTIFICATION</scope>
</reference>